<name>A0A7I8XPK5_BURXY</name>
<dbReference type="EMBL" id="CAJFCV020000001">
    <property type="protein sequence ID" value="CAG9088338.1"/>
    <property type="molecule type" value="Genomic_DNA"/>
</dbReference>
<evidence type="ECO:0000313" key="2">
    <source>
        <dbReference type="Proteomes" id="UP000659654"/>
    </source>
</evidence>
<dbReference type="Proteomes" id="UP000582659">
    <property type="component" value="Unassembled WGS sequence"/>
</dbReference>
<reference evidence="1" key="1">
    <citation type="submission" date="2020-09" db="EMBL/GenBank/DDBJ databases">
        <authorList>
            <person name="Kikuchi T."/>
        </authorList>
    </citation>
    <scope>NUCLEOTIDE SEQUENCE</scope>
    <source>
        <strain evidence="1">Ka4C1</strain>
    </source>
</reference>
<dbReference type="EMBL" id="CAJFDI010000001">
    <property type="protein sequence ID" value="CAD5211459.1"/>
    <property type="molecule type" value="Genomic_DNA"/>
</dbReference>
<organism evidence="1 2">
    <name type="scientific">Bursaphelenchus xylophilus</name>
    <name type="common">Pinewood nematode worm</name>
    <name type="synonym">Aphelenchoides xylophilus</name>
    <dbReference type="NCBI Taxonomy" id="6326"/>
    <lineage>
        <taxon>Eukaryota</taxon>
        <taxon>Metazoa</taxon>
        <taxon>Ecdysozoa</taxon>
        <taxon>Nematoda</taxon>
        <taxon>Chromadorea</taxon>
        <taxon>Rhabditida</taxon>
        <taxon>Tylenchina</taxon>
        <taxon>Tylenchomorpha</taxon>
        <taxon>Aphelenchoidea</taxon>
        <taxon>Aphelenchoididae</taxon>
        <taxon>Bursaphelenchus</taxon>
    </lineage>
</organism>
<accession>A0A7I8XPK5</accession>
<dbReference type="AlphaFoldDB" id="A0A7I8XPK5"/>
<proteinExistence type="predicted"/>
<gene>
    <name evidence="1" type="ORF">BXYJ_LOCUS2439</name>
</gene>
<protein>
    <submittedName>
        <fullName evidence="1">(pine wood nematode) hypothetical protein</fullName>
    </submittedName>
</protein>
<comment type="caution">
    <text evidence="1">The sequence shown here is derived from an EMBL/GenBank/DDBJ whole genome shotgun (WGS) entry which is preliminary data.</text>
</comment>
<dbReference type="Proteomes" id="UP000659654">
    <property type="component" value="Unassembled WGS sequence"/>
</dbReference>
<sequence length="256" mass="28103">MEKSMSFWRSAPWKKEEKSWSVGSGKLGNQDIERLAVNKDKPAYRALESMQKIGFFAVKGVFKLGMYRSQKWQIHHPTLLEFSSEHTMLVVCKPPKTGDRGDKFYRRAHTCGQPVCGQIFCGQPTFAASTGICGQPGTFAGSLEDLRAADICGQPAPDCGRSAETRRETPWVAVRRHSIAFTAAASHHVWPWGCLAEVIALIVDTPPTLMYVLWAEIATAPEPALGSEPGVRAGNFGCGFGSRAQSRSQASQRSEK</sequence>
<evidence type="ECO:0000313" key="1">
    <source>
        <dbReference type="EMBL" id="CAD5211459.1"/>
    </source>
</evidence>
<keyword evidence="2" id="KW-1185">Reference proteome</keyword>